<dbReference type="Gene3D" id="1.20.120.530">
    <property type="entry name" value="GntR ligand-binding domain-like"/>
    <property type="match status" value="1"/>
</dbReference>
<keyword evidence="3" id="KW-0804">Transcription</keyword>
<comment type="caution">
    <text evidence="5">The sequence shown here is derived from an EMBL/GenBank/DDBJ whole genome shotgun (WGS) entry which is preliminary data.</text>
</comment>
<feature type="domain" description="HTH gntR-type" evidence="4">
    <location>
        <begin position="9"/>
        <end position="77"/>
    </location>
</feature>
<protein>
    <submittedName>
        <fullName evidence="5">FadR/GntR family transcriptional regulator</fullName>
    </submittedName>
</protein>
<accession>A0ABU6NSH5</accession>
<dbReference type="EMBL" id="JARTFS010000001">
    <property type="protein sequence ID" value="MED4400092.1"/>
    <property type="molecule type" value="Genomic_DNA"/>
</dbReference>
<dbReference type="SMART" id="SM00895">
    <property type="entry name" value="FCD"/>
    <property type="match status" value="1"/>
</dbReference>
<dbReference type="InterPro" id="IPR036388">
    <property type="entry name" value="WH-like_DNA-bd_sf"/>
</dbReference>
<gene>
    <name evidence="5" type="ORF">P9271_01810</name>
</gene>
<dbReference type="InterPro" id="IPR011711">
    <property type="entry name" value="GntR_C"/>
</dbReference>
<dbReference type="PANTHER" id="PTHR43537:SF5">
    <property type="entry name" value="UXU OPERON TRANSCRIPTIONAL REGULATOR"/>
    <property type="match status" value="1"/>
</dbReference>
<dbReference type="InterPro" id="IPR036390">
    <property type="entry name" value="WH_DNA-bd_sf"/>
</dbReference>
<organism evidence="5 6">
    <name type="scientific">Metabacillus fastidiosus</name>
    <dbReference type="NCBI Taxonomy" id="1458"/>
    <lineage>
        <taxon>Bacteria</taxon>
        <taxon>Bacillati</taxon>
        <taxon>Bacillota</taxon>
        <taxon>Bacilli</taxon>
        <taxon>Bacillales</taxon>
        <taxon>Bacillaceae</taxon>
        <taxon>Metabacillus</taxon>
    </lineage>
</organism>
<keyword evidence="1" id="KW-0805">Transcription regulation</keyword>
<dbReference type="PRINTS" id="PR00035">
    <property type="entry name" value="HTHGNTR"/>
</dbReference>
<dbReference type="Pfam" id="PF00392">
    <property type="entry name" value="GntR"/>
    <property type="match status" value="1"/>
</dbReference>
<dbReference type="PANTHER" id="PTHR43537">
    <property type="entry name" value="TRANSCRIPTIONAL REGULATOR, GNTR FAMILY"/>
    <property type="match status" value="1"/>
</dbReference>
<evidence type="ECO:0000313" key="6">
    <source>
        <dbReference type="Proteomes" id="UP001342826"/>
    </source>
</evidence>
<dbReference type="Proteomes" id="UP001342826">
    <property type="component" value="Unassembled WGS sequence"/>
</dbReference>
<dbReference type="Gene3D" id="1.10.10.10">
    <property type="entry name" value="Winged helix-like DNA-binding domain superfamily/Winged helix DNA-binding domain"/>
    <property type="match status" value="1"/>
</dbReference>
<dbReference type="PROSITE" id="PS50949">
    <property type="entry name" value="HTH_GNTR"/>
    <property type="match status" value="1"/>
</dbReference>
<dbReference type="CDD" id="cd07377">
    <property type="entry name" value="WHTH_GntR"/>
    <property type="match status" value="1"/>
</dbReference>
<dbReference type="InterPro" id="IPR008920">
    <property type="entry name" value="TF_FadR/GntR_C"/>
</dbReference>
<dbReference type="InterPro" id="IPR000524">
    <property type="entry name" value="Tscrpt_reg_HTH_GntR"/>
</dbReference>
<evidence type="ECO:0000259" key="4">
    <source>
        <dbReference type="PROSITE" id="PS50949"/>
    </source>
</evidence>
<sequence length="224" mass="25717">MNIEKIQTQKISEAVEEQIEKMIVSGAFQAGEKLPSVRELCDMFGVGRSAVRDAITTLKGKGIVNVRRGEGAFICQFDCTKLFASSVLLPSFDDIQELFQVRKILEAGIAEMAALHRTEHDLQSLKKILSDESAERWEADYEFHLALAKAAKNDILIQFIQFISEMMKKTMVDFHIYVEKNNSIIKIIAEQHEEIYETIKNRDCKRANEAMIYHLNYVEKLLQR</sequence>
<name>A0ABU6NSH5_9BACI</name>
<evidence type="ECO:0000256" key="3">
    <source>
        <dbReference type="ARBA" id="ARBA00023163"/>
    </source>
</evidence>
<reference evidence="5 6" key="1">
    <citation type="submission" date="2023-03" db="EMBL/GenBank/DDBJ databases">
        <title>Bacillus Genome Sequencing.</title>
        <authorList>
            <person name="Dunlap C."/>
        </authorList>
    </citation>
    <scope>NUCLEOTIDE SEQUENCE [LARGE SCALE GENOMIC DNA]</scope>
    <source>
        <strain evidence="5 6">NRS-1717</strain>
    </source>
</reference>
<evidence type="ECO:0000313" key="5">
    <source>
        <dbReference type="EMBL" id="MED4400092.1"/>
    </source>
</evidence>
<proteinExistence type="predicted"/>
<keyword evidence="2" id="KW-0238">DNA-binding</keyword>
<evidence type="ECO:0000256" key="1">
    <source>
        <dbReference type="ARBA" id="ARBA00023015"/>
    </source>
</evidence>
<dbReference type="RefSeq" id="WP_328014705.1">
    <property type="nucleotide sequence ID" value="NZ_JARTFS010000001.1"/>
</dbReference>
<evidence type="ECO:0000256" key="2">
    <source>
        <dbReference type="ARBA" id="ARBA00023125"/>
    </source>
</evidence>
<dbReference type="Pfam" id="PF07729">
    <property type="entry name" value="FCD"/>
    <property type="match status" value="1"/>
</dbReference>
<keyword evidence="6" id="KW-1185">Reference proteome</keyword>
<dbReference type="SMART" id="SM00345">
    <property type="entry name" value="HTH_GNTR"/>
    <property type="match status" value="1"/>
</dbReference>
<dbReference type="SUPFAM" id="SSF46785">
    <property type="entry name" value="Winged helix' DNA-binding domain"/>
    <property type="match status" value="1"/>
</dbReference>
<dbReference type="SUPFAM" id="SSF48008">
    <property type="entry name" value="GntR ligand-binding domain-like"/>
    <property type="match status" value="1"/>
</dbReference>